<dbReference type="Proteomes" id="UP000271098">
    <property type="component" value="Unassembled WGS sequence"/>
</dbReference>
<gene>
    <name evidence="1" type="ORF">GPUH_LOCUS9460</name>
</gene>
<reference evidence="1 2" key="2">
    <citation type="submission" date="2018-11" db="EMBL/GenBank/DDBJ databases">
        <authorList>
            <consortium name="Pathogen Informatics"/>
        </authorList>
    </citation>
    <scope>NUCLEOTIDE SEQUENCE [LARGE SCALE GENOMIC DNA]</scope>
</reference>
<proteinExistence type="predicted"/>
<dbReference type="Pfam" id="PF14750">
    <property type="entry name" value="INTS2"/>
    <property type="match status" value="1"/>
</dbReference>
<reference evidence="3" key="1">
    <citation type="submission" date="2016-06" db="UniProtKB">
        <authorList>
            <consortium name="WormBaseParasite"/>
        </authorList>
    </citation>
    <scope>IDENTIFICATION</scope>
</reference>
<keyword evidence="2" id="KW-1185">Reference proteome</keyword>
<sequence length="103" mass="11395">MRYLLDSGLMMIFNLQNSVSVQPLLNVFGALESNPAEASRCIRSLRRSSLHEQVQAMDAVAQAMGIALCPTTPTPFSNEVVAIWNRLENIIPRSLCEVCNFAL</sequence>
<dbReference type="EMBL" id="UYRT01031082">
    <property type="protein sequence ID" value="VDK72665.1"/>
    <property type="molecule type" value="Genomic_DNA"/>
</dbReference>
<dbReference type="InterPro" id="IPR029321">
    <property type="entry name" value="INTS2"/>
</dbReference>
<protein>
    <submittedName>
        <fullName evidence="1 3">Uncharacterized protein</fullName>
    </submittedName>
</protein>
<name>A0A183DL73_9BILA</name>
<evidence type="ECO:0000313" key="1">
    <source>
        <dbReference type="EMBL" id="VDK72665.1"/>
    </source>
</evidence>
<dbReference type="AlphaFoldDB" id="A0A183DL73"/>
<evidence type="ECO:0000313" key="3">
    <source>
        <dbReference type="WBParaSite" id="GPUH_0000947501-mRNA-1"/>
    </source>
</evidence>
<dbReference type="GO" id="GO:0032039">
    <property type="term" value="C:integrator complex"/>
    <property type="evidence" value="ECO:0007669"/>
    <property type="project" value="InterPro"/>
</dbReference>
<accession>A0A183DL73</accession>
<organism evidence="3">
    <name type="scientific">Gongylonema pulchrum</name>
    <dbReference type="NCBI Taxonomy" id="637853"/>
    <lineage>
        <taxon>Eukaryota</taxon>
        <taxon>Metazoa</taxon>
        <taxon>Ecdysozoa</taxon>
        <taxon>Nematoda</taxon>
        <taxon>Chromadorea</taxon>
        <taxon>Rhabditida</taxon>
        <taxon>Spirurina</taxon>
        <taxon>Spiruromorpha</taxon>
        <taxon>Spiruroidea</taxon>
        <taxon>Gongylonematidae</taxon>
        <taxon>Gongylonema</taxon>
    </lineage>
</organism>
<evidence type="ECO:0000313" key="2">
    <source>
        <dbReference type="Proteomes" id="UP000271098"/>
    </source>
</evidence>
<dbReference type="WBParaSite" id="GPUH_0000947501-mRNA-1">
    <property type="protein sequence ID" value="GPUH_0000947501-mRNA-1"/>
    <property type="gene ID" value="GPUH_0000947501"/>
</dbReference>